<accession>A0A0F9H882</accession>
<evidence type="ECO:0000256" key="1">
    <source>
        <dbReference type="SAM" id="MobiDB-lite"/>
    </source>
</evidence>
<comment type="caution">
    <text evidence="2">The sequence shown here is derived from an EMBL/GenBank/DDBJ whole genome shotgun (WGS) entry which is preliminary data.</text>
</comment>
<dbReference type="EMBL" id="LAZR01025614">
    <property type="protein sequence ID" value="KKL71372.1"/>
    <property type="molecule type" value="Genomic_DNA"/>
</dbReference>
<reference evidence="2" key="1">
    <citation type="journal article" date="2015" name="Nature">
        <title>Complex archaea that bridge the gap between prokaryotes and eukaryotes.</title>
        <authorList>
            <person name="Spang A."/>
            <person name="Saw J.H."/>
            <person name="Jorgensen S.L."/>
            <person name="Zaremba-Niedzwiedzka K."/>
            <person name="Martijn J."/>
            <person name="Lind A.E."/>
            <person name="van Eijk R."/>
            <person name="Schleper C."/>
            <person name="Guy L."/>
            <person name="Ettema T.J."/>
        </authorList>
    </citation>
    <scope>NUCLEOTIDE SEQUENCE</scope>
</reference>
<organism evidence="2">
    <name type="scientific">marine sediment metagenome</name>
    <dbReference type="NCBI Taxonomy" id="412755"/>
    <lineage>
        <taxon>unclassified sequences</taxon>
        <taxon>metagenomes</taxon>
        <taxon>ecological metagenomes</taxon>
    </lineage>
</organism>
<dbReference type="AlphaFoldDB" id="A0A0F9H882"/>
<name>A0A0F9H882_9ZZZZ</name>
<proteinExistence type="predicted"/>
<feature type="region of interest" description="Disordered" evidence="1">
    <location>
        <begin position="1"/>
        <end position="22"/>
    </location>
</feature>
<evidence type="ECO:0000313" key="2">
    <source>
        <dbReference type="EMBL" id="KKL71372.1"/>
    </source>
</evidence>
<protein>
    <submittedName>
        <fullName evidence="2">Uncharacterized protein</fullName>
    </submittedName>
</protein>
<gene>
    <name evidence="2" type="ORF">LCGC14_2095600</name>
</gene>
<sequence length="22" mass="2387">PFNLQEPQGSAQSLGNLTNNEQ</sequence>
<feature type="non-terminal residue" evidence="2">
    <location>
        <position position="1"/>
    </location>
</feature>